<accession>A0A923S624</accession>
<dbReference type="Pfam" id="PF21983">
    <property type="entry name" value="NikA-like"/>
    <property type="match status" value="1"/>
</dbReference>
<keyword evidence="2" id="KW-1185">Reference proteome</keyword>
<evidence type="ECO:0000313" key="2">
    <source>
        <dbReference type="Proteomes" id="UP000620327"/>
    </source>
</evidence>
<dbReference type="EMBL" id="JACOQI010000002">
    <property type="protein sequence ID" value="MBC5769190.1"/>
    <property type="molecule type" value="Genomic_DNA"/>
</dbReference>
<organism evidence="1 2">
    <name type="scientific">Dysosmobacter segnis</name>
    <dbReference type="NCBI Taxonomy" id="2763042"/>
    <lineage>
        <taxon>Bacteria</taxon>
        <taxon>Bacillati</taxon>
        <taxon>Bacillota</taxon>
        <taxon>Clostridia</taxon>
        <taxon>Eubacteriales</taxon>
        <taxon>Oscillospiraceae</taxon>
        <taxon>Dysosmobacter</taxon>
    </lineage>
</organism>
<protein>
    <submittedName>
        <fullName evidence="1">Uncharacterized protein</fullName>
    </submittedName>
</protein>
<dbReference type="Proteomes" id="UP000620327">
    <property type="component" value="Unassembled WGS sequence"/>
</dbReference>
<reference evidence="1" key="1">
    <citation type="submission" date="2020-08" db="EMBL/GenBank/DDBJ databases">
        <title>Genome public.</title>
        <authorList>
            <person name="Liu C."/>
            <person name="Sun Q."/>
        </authorList>
    </citation>
    <scope>NUCLEOTIDE SEQUENCE</scope>
    <source>
        <strain evidence="1">BX15</strain>
    </source>
</reference>
<gene>
    <name evidence="1" type="ORF">H8Z83_02370</name>
</gene>
<dbReference type="RefSeq" id="WP_022018218.1">
    <property type="nucleotide sequence ID" value="NZ_JACOQI010000002.1"/>
</dbReference>
<sequence>MKNKENLREKQVNLRLTQAEYERLTRTAQDHGIGRAAYLRMVLRGAWLREDGRKSE</sequence>
<evidence type="ECO:0000313" key="1">
    <source>
        <dbReference type="EMBL" id="MBC5769190.1"/>
    </source>
</evidence>
<proteinExistence type="predicted"/>
<comment type="caution">
    <text evidence="1">The sequence shown here is derived from an EMBL/GenBank/DDBJ whole genome shotgun (WGS) entry which is preliminary data.</text>
</comment>
<dbReference type="InterPro" id="IPR053842">
    <property type="entry name" value="NikA-like"/>
</dbReference>
<dbReference type="AlphaFoldDB" id="A0A923S624"/>
<name>A0A923S624_9FIRM</name>